<proteinExistence type="inferred from homology"/>
<dbReference type="EC" id="5.1.3.15" evidence="4"/>
<dbReference type="InterPro" id="IPR025532">
    <property type="entry name" value="G6P_1-epimerase"/>
</dbReference>
<name>A0A941DQG6_9BURK</name>
<dbReference type="AlphaFoldDB" id="A0A941DQG6"/>
<evidence type="ECO:0000256" key="2">
    <source>
        <dbReference type="ARBA" id="ARBA00005866"/>
    </source>
</evidence>
<dbReference type="InterPro" id="IPR011013">
    <property type="entry name" value="Gal_mutarotase_sf_dom"/>
</dbReference>
<keyword evidence="3 4" id="KW-0413">Isomerase</keyword>
<comment type="similarity">
    <text evidence="2 4">Belongs to the glucose-6-phosphate 1-epimerase family.</text>
</comment>
<evidence type="ECO:0000313" key="6">
    <source>
        <dbReference type="EMBL" id="MBR7784155.1"/>
    </source>
</evidence>
<dbReference type="GO" id="GO:0005975">
    <property type="term" value="P:carbohydrate metabolic process"/>
    <property type="evidence" value="ECO:0007669"/>
    <property type="project" value="InterPro"/>
</dbReference>
<dbReference type="SUPFAM" id="SSF74650">
    <property type="entry name" value="Galactose mutarotase-like"/>
    <property type="match status" value="1"/>
</dbReference>
<dbReference type="Pfam" id="PF01263">
    <property type="entry name" value="Aldose_epim"/>
    <property type="match status" value="1"/>
</dbReference>
<gene>
    <name evidence="6" type="ORF">KDM89_18565</name>
</gene>
<dbReference type="GO" id="GO:0047938">
    <property type="term" value="F:glucose-6-phosphate 1-epimerase activity"/>
    <property type="evidence" value="ECO:0007669"/>
    <property type="project" value="UniProtKB-UniRule"/>
</dbReference>
<dbReference type="PANTHER" id="PTHR11122:SF13">
    <property type="entry name" value="GLUCOSE-6-PHOSPHATE 1-EPIMERASE"/>
    <property type="match status" value="1"/>
</dbReference>
<accession>A0A941DQG6</accession>
<dbReference type="InterPro" id="IPR014718">
    <property type="entry name" value="GH-type_carb-bd"/>
</dbReference>
<keyword evidence="7" id="KW-1185">Reference proteome</keyword>
<dbReference type="GO" id="GO:0005737">
    <property type="term" value="C:cytoplasm"/>
    <property type="evidence" value="ECO:0007669"/>
    <property type="project" value="TreeGrafter"/>
</dbReference>
<protein>
    <recommendedName>
        <fullName evidence="4">Putative glucose-6-phosphate 1-epimerase</fullName>
        <ecNumber evidence="4">5.1.3.15</ecNumber>
    </recommendedName>
</protein>
<comment type="caution">
    <text evidence="6">The sequence shown here is derived from an EMBL/GenBank/DDBJ whole genome shotgun (WGS) entry which is preliminary data.</text>
</comment>
<evidence type="ECO:0000256" key="4">
    <source>
        <dbReference type="PIRNR" id="PIRNR016020"/>
    </source>
</evidence>
<dbReference type="InterPro" id="IPR008183">
    <property type="entry name" value="Aldose_1/G6P_1-epimerase"/>
</dbReference>
<evidence type="ECO:0000256" key="3">
    <source>
        <dbReference type="ARBA" id="ARBA00023235"/>
    </source>
</evidence>
<evidence type="ECO:0000256" key="1">
    <source>
        <dbReference type="ARBA" id="ARBA00001096"/>
    </source>
</evidence>
<reference evidence="6" key="1">
    <citation type="submission" date="2021-04" db="EMBL/GenBank/DDBJ databases">
        <title>novel species isolated from subtropical streams in China.</title>
        <authorList>
            <person name="Lu H."/>
        </authorList>
    </citation>
    <scope>NUCLEOTIDE SEQUENCE</scope>
    <source>
        <strain evidence="6">LFS511W</strain>
    </source>
</reference>
<evidence type="ECO:0000313" key="7">
    <source>
        <dbReference type="Proteomes" id="UP000680067"/>
    </source>
</evidence>
<dbReference type="Gene3D" id="2.70.98.10">
    <property type="match status" value="1"/>
</dbReference>
<dbReference type="PIRSF" id="PIRSF016020">
    <property type="entry name" value="PHexose_mutarotase"/>
    <property type="match status" value="1"/>
</dbReference>
<dbReference type="GO" id="GO:0030246">
    <property type="term" value="F:carbohydrate binding"/>
    <property type="evidence" value="ECO:0007669"/>
    <property type="project" value="UniProtKB-UniRule"/>
</dbReference>
<dbReference type="RefSeq" id="WP_212689420.1">
    <property type="nucleotide sequence ID" value="NZ_JAGSPN010000019.1"/>
</dbReference>
<dbReference type="Proteomes" id="UP000680067">
    <property type="component" value="Unassembled WGS sequence"/>
</dbReference>
<feature type="active site" evidence="5">
    <location>
        <position position="144"/>
    </location>
</feature>
<sequence>MEKITVRAADGASVHIAAQGAHVCSWIPAGGQEQLFLSKTSEWREGAAIRGGVPVIFPQFGGLGHLPKHGFARTAHWTLQSCSNDAQGKGIAVFVLQDNDASRAVWPYAFTAQLRVTVHADQLTIALEVSNTGTETFSFTAALHTYFAVQDIAAASLHGLQHCQYRDSMNGGQLCTETADSLQITAETDRIYLNTPPELHLQQPQQVMRIKAEGFADTVVWNPGATGAVKLSDLEPEGHQRMLCVEAAAIGQPVVLAAGQSWCGQQQLQVLPATDQN</sequence>
<feature type="active site" evidence="5">
    <location>
        <position position="246"/>
    </location>
</feature>
<dbReference type="PANTHER" id="PTHR11122">
    <property type="entry name" value="APOSPORY-ASSOCIATED PROTEIN C-RELATED"/>
    <property type="match status" value="1"/>
</dbReference>
<evidence type="ECO:0000256" key="5">
    <source>
        <dbReference type="PIRSR" id="PIRSR016020-1"/>
    </source>
</evidence>
<dbReference type="CDD" id="cd09020">
    <property type="entry name" value="D-hex-6-P-epi_like"/>
    <property type="match status" value="1"/>
</dbReference>
<organism evidence="6 7">
    <name type="scientific">Undibacterium luofuense</name>
    <dbReference type="NCBI Taxonomy" id="2828733"/>
    <lineage>
        <taxon>Bacteria</taxon>
        <taxon>Pseudomonadati</taxon>
        <taxon>Pseudomonadota</taxon>
        <taxon>Betaproteobacteria</taxon>
        <taxon>Burkholderiales</taxon>
        <taxon>Oxalobacteraceae</taxon>
        <taxon>Undibacterium</taxon>
    </lineage>
</organism>
<dbReference type="EMBL" id="JAGSPN010000019">
    <property type="protein sequence ID" value="MBR7784155.1"/>
    <property type="molecule type" value="Genomic_DNA"/>
</dbReference>
<comment type="catalytic activity">
    <reaction evidence="1">
        <text>alpha-D-glucose 6-phosphate = beta-D-glucose 6-phosphate</text>
        <dbReference type="Rhea" id="RHEA:16249"/>
        <dbReference type="ChEBI" id="CHEBI:58225"/>
        <dbReference type="ChEBI" id="CHEBI:58247"/>
        <dbReference type="EC" id="5.1.3.15"/>
    </reaction>
</comment>